<dbReference type="Proteomes" id="UP000887116">
    <property type="component" value="Unassembled WGS sequence"/>
</dbReference>
<dbReference type="InterPro" id="IPR036397">
    <property type="entry name" value="RNaseH_sf"/>
</dbReference>
<gene>
    <name evidence="2" type="ORF">TNCT_308111</name>
</gene>
<proteinExistence type="predicted"/>
<evidence type="ECO:0000313" key="2">
    <source>
        <dbReference type="EMBL" id="GFQ76786.1"/>
    </source>
</evidence>
<keyword evidence="1" id="KW-0732">Signal</keyword>
<reference evidence="2" key="1">
    <citation type="submission" date="2020-07" db="EMBL/GenBank/DDBJ databases">
        <title>Multicomponent nature underlies the extraordinary mechanical properties of spider dragline silk.</title>
        <authorList>
            <person name="Kono N."/>
            <person name="Nakamura H."/>
            <person name="Mori M."/>
            <person name="Yoshida Y."/>
            <person name="Ohtoshi R."/>
            <person name="Malay A.D."/>
            <person name="Moran D.A.P."/>
            <person name="Tomita M."/>
            <person name="Numata K."/>
            <person name="Arakawa K."/>
        </authorList>
    </citation>
    <scope>NUCLEOTIDE SEQUENCE</scope>
</reference>
<dbReference type="OrthoDB" id="25402at2759"/>
<organism evidence="2 3">
    <name type="scientific">Trichonephila clavata</name>
    <name type="common">Joro spider</name>
    <name type="synonym">Nephila clavata</name>
    <dbReference type="NCBI Taxonomy" id="2740835"/>
    <lineage>
        <taxon>Eukaryota</taxon>
        <taxon>Metazoa</taxon>
        <taxon>Ecdysozoa</taxon>
        <taxon>Arthropoda</taxon>
        <taxon>Chelicerata</taxon>
        <taxon>Arachnida</taxon>
        <taxon>Araneae</taxon>
        <taxon>Araneomorphae</taxon>
        <taxon>Entelegynae</taxon>
        <taxon>Araneoidea</taxon>
        <taxon>Nephilidae</taxon>
        <taxon>Trichonephila</taxon>
    </lineage>
</organism>
<name>A0A8X6KLE6_TRICU</name>
<dbReference type="AlphaFoldDB" id="A0A8X6KLE6"/>
<evidence type="ECO:0000313" key="3">
    <source>
        <dbReference type="Proteomes" id="UP000887116"/>
    </source>
</evidence>
<feature type="signal peptide" evidence="1">
    <location>
        <begin position="1"/>
        <end position="19"/>
    </location>
</feature>
<accession>A0A8X6KLE6</accession>
<protein>
    <submittedName>
        <fullName evidence="2">Uncharacterized protein</fullName>
    </submittedName>
</protein>
<dbReference type="Gene3D" id="3.30.420.10">
    <property type="entry name" value="Ribonuclease H-like superfamily/Ribonuclease H"/>
    <property type="match status" value="1"/>
</dbReference>
<keyword evidence="3" id="KW-1185">Reference proteome</keyword>
<comment type="caution">
    <text evidence="2">The sequence shown here is derived from an EMBL/GenBank/DDBJ whole genome shotgun (WGS) entry which is preliminary data.</text>
</comment>
<dbReference type="GO" id="GO:0003676">
    <property type="term" value="F:nucleic acid binding"/>
    <property type="evidence" value="ECO:0007669"/>
    <property type="project" value="InterPro"/>
</dbReference>
<dbReference type="EMBL" id="BMAO01021686">
    <property type="protein sequence ID" value="GFQ76786.1"/>
    <property type="molecule type" value="Genomic_DNA"/>
</dbReference>
<sequence length="83" mass="9270">MNSVLAYCAKLSLIFVVGSLTNPHYVQKILLPVLVPFLNSKRQPPFQQDNARLHIVAVSIACMQHVDNLSQLTVAPQLHDNCF</sequence>
<evidence type="ECO:0000256" key="1">
    <source>
        <dbReference type="SAM" id="SignalP"/>
    </source>
</evidence>
<feature type="chain" id="PRO_5036503999" evidence="1">
    <location>
        <begin position="20"/>
        <end position="83"/>
    </location>
</feature>